<comment type="caution">
    <text evidence="8">The sequence shown here is derived from an EMBL/GenBank/DDBJ whole genome shotgun (WGS) entry which is preliminary data.</text>
</comment>
<keyword evidence="2" id="KW-0732">Signal</keyword>
<dbReference type="Proteomes" id="UP000093309">
    <property type="component" value="Unassembled WGS sequence"/>
</dbReference>
<dbReference type="GO" id="GO:0016829">
    <property type="term" value="F:lyase activity"/>
    <property type="evidence" value="ECO:0007669"/>
    <property type="project" value="UniProtKB-KW"/>
</dbReference>
<comment type="subcellular location">
    <subcellularLocation>
        <location evidence="1">Periplasm</location>
    </subcellularLocation>
</comment>
<dbReference type="Gene3D" id="1.50.10.100">
    <property type="entry name" value="Chondroitin AC/alginate lyase"/>
    <property type="match status" value="1"/>
</dbReference>
<keyword evidence="4" id="KW-0456">Lyase</keyword>
<gene>
    <name evidence="8" type="ORF">A8709_02240</name>
</gene>
<dbReference type="SUPFAM" id="SSF48230">
    <property type="entry name" value="Chondroitin AC/alginate lyase"/>
    <property type="match status" value="1"/>
</dbReference>
<dbReference type="EMBL" id="LYPC01000011">
    <property type="protein sequence ID" value="OCT16275.1"/>
    <property type="molecule type" value="Genomic_DNA"/>
</dbReference>
<dbReference type="Pfam" id="PF05426">
    <property type="entry name" value="Alginate_lyase"/>
    <property type="match status" value="1"/>
</dbReference>
<dbReference type="InterPro" id="IPR008397">
    <property type="entry name" value="Alginate_lyase_dom"/>
</dbReference>
<dbReference type="Gene3D" id="2.70.98.70">
    <property type="match status" value="1"/>
</dbReference>
<sequence length="739" mass="80646">MSTALRFAAKHGNKVWLDETVGRLQNEIDQLQLAGSLVVPKDPGGWWHQYVCPHHHTELLFDESCVDASEFHCPHGCVIEGEAYQGAWLVFKHQSLARVALQAAAVYAAQGEKRYAELSKRLLVEYAEQFPLYPVHPEAQSWMLKGRAFHQALTEAIWSTTLIRAYLLLRDEGIAFEAREQVAIDVFLGLLSESMEEYRHVLIHERNNAENNYTAWLNASLSCVYAARGEQAELEALIEGQGGFIHHLSIGVKPDQFEFEGSTYYHVFVLRAYLIAAEMAQRFGIDLYATTGAEGQSMHGMLQALADLADDQGALPALHDGPLARGPYAREIAEIAEQGLAIYGIAGLAPVLREAYRQLGAAGDEQLEALLYGADRTAADGEPRGSRLWPDAGFVIGRVAGNPLSFLADFGEHGGSHGHYDKLHLTLMHQAQTLTPDLGMVPYGSTMRRSWFAETASHNTVSLGGLSQAPHEGRCMHYEATETSVYAWLQSTGSYEGCTMNRHLLLTEDWLLDWFQVELAGDEPQPIEWWMHPIVAPDVAQQTLTEAAPYRMFVAEKAGDETMLKEHQLPILGQFVPDEGVDAIGAGQLQLTYGLNGGSSGVTPLESSGVSGVSGVLGTSSTPSTPSTSGASSTSNTLRSSSTSGNVTTASVFHTALVQPGDEVIAVQTPGDAIDPSCSLMAILHRRHDRKADFIHVYRAGSAVQLSQPSEHDIWITVPNHPQGAVHVQLTKDKGLQIL</sequence>
<evidence type="ECO:0000256" key="5">
    <source>
        <dbReference type="SAM" id="MobiDB-lite"/>
    </source>
</evidence>
<dbReference type="STRING" id="512399.A8709_02240"/>
<keyword evidence="9" id="KW-1185">Reference proteome</keyword>
<protein>
    <submittedName>
        <fullName evidence="8">Heparinase</fullName>
    </submittedName>
</protein>
<organism evidence="8 9">
    <name type="scientific">Paenibacillus pectinilyticus</name>
    <dbReference type="NCBI Taxonomy" id="512399"/>
    <lineage>
        <taxon>Bacteria</taxon>
        <taxon>Bacillati</taxon>
        <taxon>Bacillota</taxon>
        <taxon>Bacilli</taxon>
        <taxon>Bacillales</taxon>
        <taxon>Paenibacillaceae</taxon>
        <taxon>Paenibacillus</taxon>
    </lineage>
</organism>
<evidence type="ECO:0000256" key="3">
    <source>
        <dbReference type="ARBA" id="ARBA00022764"/>
    </source>
</evidence>
<evidence type="ECO:0000256" key="4">
    <source>
        <dbReference type="ARBA" id="ARBA00023239"/>
    </source>
</evidence>
<feature type="domain" description="Alginate lyase" evidence="6">
    <location>
        <begin position="97"/>
        <end position="312"/>
    </location>
</feature>
<evidence type="ECO:0000256" key="1">
    <source>
        <dbReference type="ARBA" id="ARBA00004418"/>
    </source>
</evidence>
<evidence type="ECO:0000259" key="7">
    <source>
        <dbReference type="Pfam" id="PF07940"/>
    </source>
</evidence>
<name>A0A1C1A6T5_9BACL</name>
<feature type="domain" description="Heparinase II/III-like C-terminal" evidence="7">
    <location>
        <begin position="383"/>
        <end position="539"/>
    </location>
</feature>
<dbReference type="RefSeq" id="WP_065851047.1">
    <property type="nucleotide sequence ID" value="NZ_LYPC01000011.1"/>
</dbReference>
<evidence type="ECO:0000256" key="2">
    <source>
        <dbReference type="ARBA" id="ARBA00022729"/>
    </source>
</evidence>
<dbReference type="AlphaFoldDB" id="A0A1C1A6T5"/>
<dbReference type="GO" id="GO:0042597">
    <property type="term" value="C:periplasmic space"/>
    <property type="evidence" value="ECO:0007669"/>
    <property type="project" value="UniProtKB-SubCell"/>
</dbReference>
<evidence type="ECO:0000259" key="6">
    <source>
        <dbReference type="Pfam" id="PF05426"/>
    </source>
</evidence>
<proteinExistence type="predicted"/>
<dbReference type="Pfam" id="PF07940">
    <property type="entry name" value="Hepar_II_III_C"/>
    <property type="match status" value="1"/>
</dbReference>
<keyword evidence="3" id="KW-0574">Periplasm</keyword>
<accession>A0A1C1A6T5</accession>
<dbReference type="PANTHER" id="PTHR39210">
    <property type="entry name" value="HEPARIN-SULFATE LYASE"/>
    <property type="match status" value="1"/>
</dbReference>
<evidence type="ECO:0000313" key="9">
    <source>
        <dbReference type="Proteomes" id="UP000093309"/>
    </source>
</evidence>
<reference evidence="9" key="1">
    <citation type="submission" date="2016-05" db="EMBL/GenBank/DDBJ databases">
        <title>Paenibacillus oryzae. sp. nov., isolated from the rice root.</title>
        <authorList>
            <person name="Zhang J."/>
            <person name="Zhang X."/>
        </authorList>
    </citation>
    <scope>NUCLEOTIDE SEQUENCE [LARGE SCALE GENOMIC DNA]</scope>
    <source>
        <strain evidence="9">KCTC13222</strain>
    </source>
</reference>
<evidence type="ECO:0000313" key="8">
    <source>
        <dbReference type="EMBL" id="OCT16275.1"/>
    </source>
</evidence>
<dbReference type="InterPro" id="IPR008929">
    <property type="entry name" value="Chondroitin_lyas"/>
</dbReference>
<feature type="compositionally biased region" description="Low complexity" evidence="5">
    <location>
        <begin position="607"/>
        <end position="644"/>
    </location>
</feature>
<dbReference type="InterPro" id="IPR012480">
    <property type="entry name" value="Hepar_II_III_C"/>
</dbReference>
<feature type="region of interest" description="Disordered" evidence="5">
    <location>
        <begin position="606"/>
        <end position="645"/>
    </location>
</feature>
<dbReference type="PANTHER" id="PTHR39210:SF1">
    <property type="entry name" value="HEPARIN-SULFATE LYASE"/>
    <property type="match status" value="1"/>
</dbReference>